<dbReference type="OrthoDB" id="3847604at2"/>
<evidence type="ECO:0000256" key="2">
    <source>
        <dbReference type="ARBA" id="ARBA00008149"/>
    </source>
</evidence>
<keyword evidence="12" id="KW-1185">Reference proteome</keyword>
<evidence type="ECO:0000256" key="1">
    <source>
        <dbReference type="ARBA" id="ARBA00004162"/>
    </source>
</evidence>
<keyword evidence="8 10" id="KW-1133">Transmembrane helix</keyword>
<evidence type="ECO:0000313" key="12">
    <source>
        <dbReference type="Proteomes" id="UP000294927"/>
    </source>
</evidence>
<keyword evidence="3" id="KW-1003">Cell membrane</keyword>
<dbReference type="GO" id="GO:0016787">
    <property type="term" value="F:hydrolase activity"/>
    <property type="evidence" value="ECO:0007669"/>
    <property type="project" value="UniProtKB-KW"/>
</dbReference>
<evidence type="ECO:0000256" key="4">
    <source>
        <dbReference type="ARBA" id="ARBA00022692"/>
    </source>
</evidence>
<keyword evidence="5" id="KW-0547">Nucleotide-binding</keyword>
<name>A0A4R7UWI2_9PSEU</name>
<dbReference type="AlphaFoldDB" id="A0A4R7UWI2"/>
<gene>
    <name evidence="11" type="ORF">CLV71_12754</name>
</gene>
<dbReference type="Gene3D" id="3.30.2390.20">
    <property type="entry name" value="Type VII secretion system EccB, repeat 1 domain"/>
    <property type="match status" value="1"/>
</dbReference>
<dbReference type="Pfam" id="PF05108">
    <property type="entry name" value="T7SS_ESX1_EccB"/>
    <property type="match status" value="1"/>
</dbReference>
<dbReference type="GO" id="GO:0005524">
    <property type="term" value="F:ATP binding"/>
    <property type="evidence" value="ECO:0007669"/>
    <property type="project" value="UniProtKB-KW"/>
</dbReference>
<dbReference type="InterPro" id="IPR042485">
    <property type="entry name" value="T7SS_EccB_R3"/>
</dbReference>
<keyword evidence="9 10" id="KW-0472">Membrane</keyword>
<sequence length="476" mass="49245">MQSRRDQVHAYFFVVGRLVSALTHGRPDILEPPNRRFSTAGIIGVLLTVVLVGAFWIIGIYAPTTSTTWQQPGTIIMDEDTGARYLYLDGELRPVLNYTSARLAVGSDGSGAVEQVSAKSLAGTPVGATIGIPGAPDAPPAAGSMRSGPWTVCLGLPDDTRASPSVTLMMTGETGRKLDARQGILVSGPNGSQYLLWQGHRYRFAGDVAARALGYGGVAPLAVPASWLSPIPVGRDITVPVIAGTGSRGPVIDGEPTLIGQLYKVHNPATNGDETYVVREDGLSRLNRTTEALLLSAPSTKDAYPDGDVHVIPVQPGSLADVPVSGRTDLVSGYPSPPPALVNGSLDSGASPCAHFALSAEGKAPVTTFTTMPTAAITLRAVETPSDGSTVDHLAIPKGTGVLAGDLPTTGARTGAVYLITDLGVKFPLLDESVAETLGYDQNAAVDVPNQLLALLPTGPVLSQAAALTPRPAATE</sequence>
<dbReference type="InterPro" id="IPR007795">
    <property type="entry name" value="T7SS_EccB"/>
</dbReference>
<proteinExistence type="inferred from homology"/>
<dbReference type="PANTHER" id="PTHR40765">
    <property type="entry name" value="ESX-2 SECRETION SYSTEM ATPASE ECCB2"/>
    <property type="match status" value="1"/>
</dbReference>
<keyword evidence="6" id="KW-0378">Hydrolase</keyword>
<comment type="similarity">
    <text evidence="2">Belongs to the EccB family.</text>
</comment>
<protein>
    <submittedName>
        <fullName evidence="11">Type VII secretion protein EccB</fullName>
    </submittedName>
</protein>
<dbReference type="Proteomes" id="UP000294927">
    <property type="component" value="Unassembled WGS sequence"/>
</dbReference>
<reference evidence="11 12" key="1">
    <citation type="submission" date="2019-03" db="EMBL/GenBank/DDBJ databases">
        <title>Genomic Encyclopedia of Archaeal and Bacterial Type Strains, Phase II (KMG-II): from individual species to whole genera.</title>
        <authorList>
            <person name="Goeker M."/>
        </authorList>
    </citation>
    <scope>NUCLEOTIDE SEQUENCE [LARGE SCALE GENOMIC DNA]</scope>
    <source>
        <strain evidence="11 12">DSM 45499</strain>
    </source>
</reference>
<dbReference type="PANTHER" id="PTHR40765:SF2">
    <property type="entry name" value="ESX-2 SECRETION SYSTEM ATPASE ECCB2"/>
    <property type="match status" value="1"/>
</dbReference>
<evidence type="ECO:0000256" key="9">
    <source>
        <dbReference type="ARBA" id="ARBA00023136"/>
    </source>
</evidence>
<comment type="caution">
    <text evidence="11">The sequence shown here is derived from an EMBL/GenBank/DDBJ whole genome shotgun (WGS) entry which is preliminary data.</text>
</comment>
<dbReference type="InterPro" id="IPR044857">
    <property type="entry name" value="T7SS_EccB_R1"/>
</dbReference>
<accession>A0A4R7UWI2</accession>
<dbReference type="GO" id="GO:0005886">
    <property type="term" value="C:plasma membrane"/>
    <property type="evidence" value="ECO:0007669"/>
    <property type="project" value="UniProtKB-SubCell"/>
</dbReference>
<evidence type="ECO:0000256" key="7">
    <source>
        <dbReference type="ARBA" id="ARBA00022840"/>
    </source>
</evidence>
<dbReference type="RefSeq" id="WP_133908943.1">
    <property type="nucleotide sequence ID" value="NZ_SOCP01000027.1"/>
</dbReference>
<keyword evidence="4 10" id="KW-0812">Transmembrane</keyword>
<dbReference type="NCBIfam" id="TIGR03919">
    <property type="entry name" value="T7SS_EccB"/>
    <property type="match status" value="1"/>
</dbReference>
<keyword evidence="7" id="KW-0067">ATP-binding</keyword>
<feature type="transmembrane region" description="Helical" evidence="10">
    <location>
        <begin position="40"/>
        <end position="62"/>
    </location>
</feature>
<evidence type="ECO:0000256" key="3">
    <source>
        <dbReference type="ARBA" id="ARBA00022475"/>
    </source>
</evidence>
<evidence type="ECO:0000256" key="10">
    <source>
        <dbReference type="SAM" id="Phobius"/>
    </source>
</evidence>
<evidence type="ECO:0000313" key="11">
    <source>
        <dbReference type="EMBL" id="TDV38611.1"/>
    </source>
</evidence>
<dbReference type="GO" id="GO:0005576">
    <property type="term" value="C:extracellular region"/>
    <property type="evidence" value="ECO:0007669"/>
    <property type="project" value="TreeGrafter"/>
</dbReference>
<dbReference type="Gene3D" id="2.40.50.910">
    <property type="entry name" value="Type VII secretion system EccB, repeat 3 domain"/>
    <property type="match status" value="1"/>
</dbReference>
<organism evidence="11 12">
    <name type="scientific">Actinophytocola oryzae</name>
    <dbReference type="NCBI Taxonomy" id="502181"/>
    <lineage>
        <taxon>Bacteria</taxon>
        <taxon>Bacillati</taxon>
        <taxon>Actinomycetota</taxon>
        <taxon>Actinomycetes</taxon>
        <taxon>Pseudonocardiales</taxon>
        <taxon>Pseudonocardiaceae</taxon>
    </lineage>
</organism>
<comment type="subcellular location">
    <subcellularLocation>
        <location evidence="1">Cell membrane</location>
        <topology evidence="1">Single-pass membrane protein</topology>
    </subcellularLocation>
</comment>
<evidence type="ECO:0000256" key="5">
    <source>
        <dbReference type="ARBA" id="ARBA00022741"/>
    </source>
</evidence>
<evidence type="ECO:0000256" key="8">
    <source>
        <dbReference type="ARBA" id="ARBA00022989"/>
    </source>
</evidence>
<evidence type="ECO:0000256" key="6">
    <source>
        <dbReference type="ARBA" id="ARBA00022801"/>
    </source>
</evidence>
<dbReference type="EMBL" id="SOCP01000027">
    <property type="protein sequence ID" value="TDV38611.1"/>
    <property type="molecule type" value="Genomic_DNA"/>
</dbReference>